<name>A0AAD7JJT7_9AGAR</name>
<dbReference type="Proteomes" id="UP001215280">
    <property type="component" value="Unassembled WGS sequence"/>
</dbReference>
<feature type="compositionally biased region" description="Low complexity" evidence="1">
    <location>
        <begin position="215"/>
        <end position="232"/>
    </location>
</feature>
<feature type="compositionally biased region" description="Polar residues" evidence="1">
    <location>
        <begin position="156"/>
        <end position="166"/>
    </location>
</feature>
<gene>
    <name evidence="2" type="ORF">DFH07DRAFT_770672</name>
</gene>
<evidence type="ECO:0000313" key="2">
    <source>
        <dbReference type="EMBL" id="KAJ7764021.1"/>
    </source>
</evidence>
<feature type="region of interest" description="Disordered" evidence="1">
    <location>
        <begin position="190"/>
        <end position="232"/>
    </location>
</feature>
<evidence type="ECO:0000256" key="1">
    <source>
        <dbReference type="SAM" id="MobiDB-lite"/>
    </source>
</evidence>
<organism evidence="2 3">
    <name type="scientific">Mycena maculata</name>
    <dbReference type="NCBI Taxonomy" id="230809"/>
    <lineage>
        <taxon>Eukaryota</taxon>
        <taxon>Fungi</taxon>
        <taxon>Dikarya</taxon>
        <taxon>Basidiomycota</taxon>
        <taxon>Agaricomycotina</taxon>
        <taxon>Agaricomycetes</taxon>
        <taxon>Agaricomycetidae</taxon>
        <taxon>Agaricales</taxon>
        <taxon>Marasmiineae</taxon>
        <taxon>Mycenaceae</taxon>
        <taxon>Mycena</taxon>
    </lineage>
</organism>
<accession>A0AAD7JJT7</accession>
<protein>
    <submittedName>
        <fullName evidence="2">Uncharacterized protein</fullName>
    </submittedName>
</protein>
<evidence type="ECO:0000313" key="3">
    <source>
        <dbReference type="Proteomes" id="UP001215280"/>
    </source>
</evidence>
<reference evidence="2" key="1">
    <citation type="submission" date="2023-03" db="EMBL/GenBank/DDBJ databases">
        <title>Massive genome expansion in bonnet fungi (Mycena s.s.) driven by repeated elements and novel gene families across ecological guilds.</title>
        <authorList>
            <consortium name="Lawrence Berkeley National Laboratory"/>
            <person name="Harder C.B."/>
            <person name="Miyauchi S."/>
            <person name="Viragh M."/>
            <person name="Kuo A."/>
            <person name="Thoen E."/>
            <person name="Andreopoulos B."/>
            <person name="Lu D."/>
            <person name="Skrede I."/>
            <person name="Drula E."/>
            <person name="Henrissat B."/>
            <person name="Morin E."/>
            <person name="Kohler A."/>
            <person name="Barry K."/>
            <person name="LaButti K."/>
            <person name="Morin E."/>
            <person name="Salamov A."/>
            <person name="Lipzen A."/>
            <person name="Mereny Z."/>
            <person name="Hegedus B."/>
            <person name="Baldrian P."/>
            <person name="Stursova M."/>
            <person name="Weitz H."/>
            <person name="Taylor A."/>
            <person name="Grigoriev I.V."/>
            <person name="Nagy L.G."/>
            <person name="Martin F."/>
            <person name="Kauserud H."/>
        </authorList>
    </citation>
    <scope>NUCLEOTIDE SEQUENCE</scope>
    <source>
        <strain evidence="2">CBHHK188m</strain>
    </source>
</reference>
<dbReference type="AlphaFoldDB" id="A0AAD7JJT7"/>
<comment type="caution">
    <text evidence="2">The sequence shown here is derived from an EMBL/GenBank/DDBJ whole genome shotgun (WGS) entry which is preliminary data.</text>
</comment>
<sequence length="448" mass="49005">MEEDIADTEALIVDLSIKDELEEALAAVQEVIGLQRAEEEEVDLCAYAAAALVVDNLSRIDTLPALEDPAQLEICRKDIALMIKMTPQTIESLLTGLKSSFGGPSQRSLDSPALQPPVISDITASELQPLVVLREMHQTEHAYKGVRSYKPGLVHDSQSVQDSNGIASKKKQPSEKQLIARRIQSVIRNANARKATTGLNRKARTEQPELEDTATKSTGNAANAAAAAEVRASTASRRRKTLLKNLKCHSDIADAGIGPLTPLRANDYLFIIEKEDILLARVITMYSKGGGKAGKHEYMASVDSIGLISAGRLFQRLHSASALLGISCFAHLPTGSIVLRIPDQVKLKGNMAEVMPATALKYKQLHSEQGELVRMATVLNTVQRRGKANVNVMDLEEGDDNPDKTSTVLTRESPDKRLGWAEFGIKLRNRFSWALQFTRDPRTFAEGH</sequence>
<keyword evidence="3" id="KW-1185">Reference proteome</keyword>
<dbReference type="EMBL" id="JARJLG010000039">
    <property type="protein sequence ID" value="KAJ7764021.1"/>
    <property type="molecule type" value="Genomic_DNA"/>
</dbReference>
<proteinExistence type="predicted"/>
<feature type="region of interest" description="Disordered" evidence="1">
    <location>
        <begin position="155"/>
        <end position="177"/>
    </location>
</feature>